<keyword evidence="4" id="KW-1185">Reference proteome</keyword>
<feature type="region of interest" description="Disordered" evidence="1">
    <location>
        <begin position="73"/>
        <end position="92"/>
    </location>
</feature>
<sequence>MEPIPRGRTIKVKEESIWVPFSYEKLPKICFKCGCLMHWEEGCSMKEGSDQGEEQFGVWLRASQGMRGRFYNQNLNEGREERTEKSREEGRGNNVREVGDWFEERVFKNRGSQESVGGQDKQSNALVMGFEVREITGQRKERKEEGSVTNPDLGGVESESQVSLVLEVEKGGGRGVEKEKARRMEEEVGKQGGSITEMKNNKRGAWKRRARAKGGQEGEEEGVVSGNKRCLEGEVEAKQAEKGKRARCEVGMMGKENSNVVAVASDQPRQSS</sequence>
<dbReference type="Pfam" id="PF14392">
    <property type="entry name" value="zf-CCHC_4"/>
    <property type="match status" value="1"/>
</dbReference>
<feature type="region of interest" description="Disordered" evidence="1">
    <location>
        <begin position="136"/>
        <end position="245"/>
    </location>
</feature>
<feature type="compositionally biased region" description="Basic and acidic residues" evidence="1">
    <location>
        <begin position="136"/>
        <end position="146"/>
    </location>
</feature>
<organism evidence="3 4">
    <name type="scientific">Carya illinoinensis</name>
    <name type="common">Pecan</name>
    <dbReference type="NCBI Taxonomy" id="32201"/>
    <lineage>
        <taxon>Eukaryota</taxon>
        <taxon>Viridiplantae</taxon>
        <taxon>Streptophyta</taxon>
        <taxon>Embryophyta</taxon>
        <taxon>Tracheophyta</taxon>
        <taxon>Spermatophyta</taxon>
        <taxon>Magnoliopsida</taxon>
        <taxon>eudicotyledons</taxon>
        <taxon>Gunneridae</taxon>
        <taxon>Pentapetalae</taxon>
        <taxon>rosids</taxon>
        <taxon>fabids</taxon>
        <taxon>Fagales</taxon>
        <taxon>Juglandaceae</taxon>
        <taxon>Carya</taxon>
    </lineage>
</organism>
<feature type="compositionally biased region" description="Basic and acidic residues" evidence="1">
    <location>
        <begin position="167"/>
        <end position="189"/>
    </location>
</feature>
<proteinExistence type="predicted"/>
<evidence type="ECO:0000256" key="1">
    <source>
        <dbReference type="SAM" id="MobiDB-lite"/>
    </source>
</evidence>
<feature type="compositionally biased region" description="Basic and acidic residues" evidence="1">
    <location>
        <begin position="229"/>
        <end position="245"/>
    </location>
</feature>
<comment type="caution">
    <text evidence="3">The sequence shown here is derived from an EMBL/GenBank/DDBJ whole genome shotgun (WGS) entry which is preliminary data.</text>
</comment>
<dbReference type="AlphaFoldDB" id="A0A8T1R671"/>
<evidence type="ECO:0000313" key="4">
    <source>
        <dbReference type="Proteomes" id="UP000811609"/>
    </source>
</evidence>
<feature type="compositionally biased region" description="Basic residues" evidence="1">
    <location>
        <begin position="201"/>
        <end position="212"/>
    </location>
</feature>
<feature type="compositionally biased region" description="Basic and acidic residues" evidence="1">
    <location>
        <begin position="77"/>
        <end position="91"/>
    </location>
</feature>
<dbReference type="Proteomes" id="UP000811609">
    <property type="component" value="Chromosome 3"/>
</dbReference>
<name>A0A8T1R671_CARIL</name>
<gene>
    <name evidence="3" type="ORF">CIPAW_03G216000</name>
</gene>
<dbReference type="InterPro" id="IPR025836">
    <property type="entry name" value="Zn_knuckle_CX2CX4HX4C"/>
</dbReference>
<dbReference type="EMBL" id="CM031811">
    <property type="protein sequence ID" value="KAG6662039.1"/>
    <property type="molecule type" value="Genomic_DNA"/>
</dbReference>
<protein>
    <recommendedName>
        <fullName evidence="2">Zinc knuckle CX2CX4HX4C domain-containing protein</fullName>
    </recommendedName>
</protein>
<feature type="domain" description="Zinc knuckle CX2CX4HX4C" evidence="2">
    <location>
        <begin position="8"/>
        <end position="44"/>
    </location>
</feature>
<accession>A0A8T1R671</accession>
<evidence type="ECO:0000259" key="2">
    <source>
        <dbReference type="Pfam" id="PF14392"/>
    </source>
</evidence>
<reference evidence="3" key="1">
    <citation type="submission" date="2020-12" db="EMBL/GenBank/DDBJ databases">
        <title>WGS assembly of Carya illinoinensis cv. Pawnee.</title>
        <authorList>
            <person name="Platts A."/>
            <person name="Shu S."/>
            <person name="Wright S."/>
            <person name="Barry K."/>
            <person name="Edger P."/>
            <person name="Pires J.C."/>
            <person name="Schmutz J."/>
        </authorList>
    </citation>
    <scope>NUCLEOTIDE SEQUENCE</scope>
    <source>
        <tissue evidence="3">Leaf</tissue>
    </source>
</reference>
<evidence type="ECO:0000313" key="3">
    <source>
        <dbReference type="EMBL" id="KAG6662039.1"/>
    </source>
</evidence>